<evidence type="ECO:0000256" key="9">
    <source>
        <dbReference type="ARBA" id="ARBA00023049"/>
    </source>
</evidence>
<dbReference type="SUPFAM" id="SSF50156">
    <property type="entry name" value="PDZ domain-like"/>
    <property type="match status" value="1"/>
</dbReference>
<feature type="transmembrane region" description="Helical" evidence="11">
    <location>
        <begin position="6"/>
        <end position="28"/>
    </location>
</feature>
<proteinExistence type="inferred from homology"/>
<dbReference type="Gene3D" id="2.30.42.10">
    <property type="match status" value="1"/>
</dbReference>
<evidence type="ECO:0000256" key="8">
    <source>
        <dbReference type="ARBA" id="ARBA00022989"/>
    </source>
</evidence>
<keyword evidence="8 11" id="KW-1133">Transmembrane helix</keyword>
<evidence type="ECO:0000313" key="13">
    <source>
        <dbReference type="EMBL" id="MBM6924187.1"/>
    </source>
</evidence>
<evidence type="ECO:0000256" key="6">
    <source>
        <dbReference type="ARBA" id="ARBA00022801"/>
    </source>
</evidence>
<keyword evidence="6" id="KW-0378">Hydrolase</keyword>
<name>A0ABS2GNU9_9FIRM</name>
<evidence type="ECO:0000256" key="4">
    <source>
        <dbReference type="ARBA" id="ARBA00022670"/>
    </source>
</evidence>
<evidence type="ECO:0000259" key="12">
    <source>
        <dbReference type="Pfam" id="PF02163"/>
    </source>
</evidence>
<reference evidence="13 14" key="1">
    <citation type="journal article" date="2021" name="Sci. Rep.">
        <title>The distribution of antibiotic resistance genes in chicken gut microbiota commensals.</title>
        <authorList>
            <person name="Juricova H."/>
            <person name="Matiasovicova J."/>
            <person name="Kubasova T."/>
            <person name="Cejkova D."/>
            <person name="Rychlik I."/>
        </authorList>
    </citation>
    <scope>NUCLEOTIDE SEQUENCE [LARGE SCALE GENOMIC DNA]</scope>
    <source>
        <strain evidence="13 14">An564</strain>
    </source>
</reference>
<dbReference type="CDD" id="cd06163">
    <property type="entry name" value="S2P-M50_PDZ_RseP-like"/>
    <property type="match status" value="1"/>
</dbReference>
<comment type="subcellular location">
    <subcellularLocation>
        <location evidence="2">Membrane</location>
        <topology evidence="2">Multi-pass membrane protein</topology>
    </subcellularLocation>
</comment>
<dbReference type="InterPro" id="IPR036034">
    <property type="entry name" value="PDZ_sf"/>
</dbReference>
<keyword evidence="4 13" id="KW-0645">Protease</keyword>
<dbReference type="GO" id="GO:0006508">
    <property type="term" value="P:proteolysis"/>
    <property type="evidence" value="ECO:0007669"/>
    <property type="project" value="UniProtKB-KW"/>
</dbReference>
<dbReference type="Proteomes" id="UP000724149">
    <property type="component" value="Unassembled WGS sequence"/>
</dbReference>
<evidence type="ECO:0000256" key="3">
    <source>
        <dbReference type="ARBA" id="ARBA00007931"/>
    </source>
</evidence>
<keyword evidence="7" id="KW-0862">Zinc</keyword>
<dbReference type="InterPro" id="IPR004387">
    <property type="entry name" value="Pept_M50_Zn"/>
</dbReference>
<evidence type="ECO:0000256" key="11">
    <source>
        <dbReference type="SAM" id="Phobius"/>
    </source>
</evidence>
<evidence type="ECO:0000313" key="14">
    <source>
        <dbReference type="Proteomes" id="UP000724149"/>
    </source>
</evidence>
<organism evidence="13 14">
    <name type="scientific">Hydrogenoanaerobacterium saccharovorans</name>
    <dbReference type="NCBI Taxonomy" id="474960"/>
    <lineage>
        <taxon>Bacteria</taxon>
        <taxon>Bacillati</taxon>
        <taxon>Bacillota</taxon>
        <taxon>Clostridia</taxon>
        <taxon>Eubacteriales</taxon>
        <taxon>Oscillospiraceae</taxon>
        <taxon>Hydrogenoanaerobacterium</taxon>
    </lineage>
</organism>
<comment type="caution">
    <text evidence="13">The sequence shown here is derived from an EMBL/GenBank/DDBJ whole genome shotgun (WGS) entry which is preliminary data.</text>
</comment>
<dbReference type="PANTHER" id="PTHR42837">
    <property type="entry name" value="REGULATOR OF SIGMA-E PROTEASE RSEP"/>
    <property type="match status" value="1"/>
</dbReference>
<evidence type="ECO:0000256" key="1">
    <source>
        <dbReference type="ARBA" id="ARBA00001947"/>
    </source>
</evidence>
<dbReference type="EMBL" id="JACSNR010000011">
    <property type="protein sequence ID" value="MBM6924187.1"/>
    <property type="molecule type" value="Genomic_DNA"/>
</dbReference>
<evidence type="ECO:0000256" key="10">
    <source>
        <dbReference type="ARBA" id="ARBA00023136"/>
    </source>
</evidence>
<keyword evidence="10 11" id="KW-0472">Membrane</keyword>
<protein>
    <submittedName>
        <fullName evidence="13">Site-2 protease family protein</fullName>
    </submittedName>
</protein>
<evidence type="ECO:0000256" key="7">
    <source>
        <dbReference type="ARBA" id="ARBA00022833"/>
    </source>
</evidence>
<feature type="transmembrane region" description="Helical" evidence="11">
    <location>
        <begin position="93"/>
        <end position="116"/>
    </location>
</feature>
<dbReference type="InterPro" id="IPR008915">
    <property type="entry name" value="Peptidase_M50"/>
</dbReference>
<gene>
    <name evidence="13" type="ORF">H9X81_10870</name>
</gene>
<dbReference type="PANTHER" id="PTHR42837:SF2">
    <property type="entry name" value="MEMBRANE METALLOPROTEASE ARASP2, CHLOROPLASTIC-RELATED"/>
    <property type="match status" value="1"/>
</dbReference>
<feature type="transmembrane region" description="Helical" evidence="11">
    <location>
        <begin position="270"/>
        <end position="295"/>
    </location>
</feature>
<accession>A0ABS2GNU9</accession>
<evidence type="ECO:0000256" key="5">
    <source>
        <dbReference type="ARBA" id="ARBA00022692"/>
    </source>
</evidence>
<evidence type="ECO:0000256" key="2">
    <source>
        <dbReference type="ARBA" id="ARBA00004141"/>
    </source>
</evidence>
<feature type="transmembrane region" description="Helical" evidence="11">
    <location>
        <begin position="316"/>
        <end position="335"/>
    </location>
</feature>
<dbReference type="RefSeq" id="WP_204721972.1">
    <property type="nucleotide sequence ID" value="NZ_JACSNR010000011.1"/>
</dbReference>
<dbReference type="GO" id="GO:0008233">
    <property type="term" value="F:peptidase activity"/>
    <property type="evidence" value="ECO:0007669"/>
    <property type="project" value="UniProtKB-KW"/>
</dbReference>
<keyword evidence="9" id="KW-0482">Metalloprotease</keyword>
<dbReference type="Pfam" id="PF02163">
    <property type="entry name" value="Peptidase_M50"/>
    <property type="match status" value="1"/>
</dbReference>
<comment type="cofactor">
    <cofactor evidence="1">
        <name>Zn(2+)</name>
        <dbReference type="ChEBI" id="CHEBI:29105"/>
    </cofactor>
</comment>
<comment type="similarity">
    <text evidence="3">Belongs to the peptidase M50B family.</text>
</comment>
<keyword evidence="14" id="KW-1185">Reference proteome</keyword>
<feature type="domain" description="Peptidase M50" evidence="12">
    <location>
        <begin position="10"/>
        <end position="329"/>
    </location>
</feature>
<sequence>MNTLLTAIIAIFVFGTLILIHEFGHFIAAKKFGVKVNEFAIGMGPTVWSTQKGETTYALRALPVGGFVSMEGEEEGENPDSRAFCNKKPWQRLIIMAAGPAMNLLLGYLIVLGLTASGNAIATPVLHSFDEDAVTSQYFEPGDRIVSMDGHRVHTANDISFYLSREDDGIMDVVVLRDGEQVSISDVHFKMVNVQGVDMVTIDFIVVGEEKNLINVPVYALDWTISLTKQVWFSLWDLVFTDRYGVEQMSGPVGVAGAIGESAAMGLDQFAIMVGVITINLGVFNLLPLPALDGGRIAFVLLEMIRRKRLNPNIEGYINMAGLLALMALMVFVTFNDILKLI</sequence>
<keyword evidence="5 11" id="KW-0812">Transmembrane</keyword>